<feature type="region of interest" description="Disordered" evidence="1">
    <location>
        <begin position="548"/>
        <end position="576"/>
    </location>
</feature>
<proteinExistence type="predicted"/>
<dbReference type="OrthoDB" id="10249045at2759"/>
<evidence type="ECO:0000313" key="2">
    <source>
        <dbReference type="EMBL" id="CEJ80850.1"/>
    </source>
</evidence>
<dbReference type="GO" id="GO:0000964">
    <property type="term" value="P:mitochondrial RNA 5'-end processing"/>
    <property type="evidence" value="ECO:0007669"/>
    <property type="project" value="TreeGrafter"/>
</dbReference>
<feature type="compositionally biased region" description="Polar residues" evidence="1">
    <location>
        <begin position="715"/>
        <end position="726"/>
    </location>
</feature>
<dbReference type="EMBL" id="CDHN01000001">
    <property type="protein sequence ID" value="CEJ80850.1"/>
    <property type="molecule type" value="Genomic_DNA"/>
</dbReference>
<accession>A0A0A1T431</accession>
<dbReference type="STRING" id="1531966.A0A0A1T431"/>
<feature type="compositionally biased region" description="Polar residues" evidence="1">
    <location>
        <begin position="92"/>
        <end position="108"/>
    </location>
</feature>
<dbReference type="Pfam" id="PF08634">
    <property type="entry name" value="Pet127"/>
    <property type="match status" value="1"/>
</dbReference>
<evidence type="ECO:0000313" key="3">
    <source>
        <dbReference type="Proteomes" id="UP000039046"/>
    </source>
</evidence>
<dbReference type="GO" id="GO:0005740">
    <property type="term" value="C:mitochondrial envelope"/>
    <property type="evidence" value="ECO:0007669"/>
    <property type="project" value="TreeGrafter"/>
</dbReference>
<dbReference type="PANTHER" id="PTHR31014">
    <property type="entry name" value="MITOCHONDRIAL TRANSLATION SYSTEM COMPONENT PET127-RELATED"/>
    <property type="match status" value="1"/>
</dbReference>
<dbReference type="AlphaFoldDB" id="A0A0A1T431"/>
<feature type="region of interest" description="Disordered" evidence="1">
    <location>
        <begin position="41"/>
        <end position="139"/>
    </location>
</feature>
<dbReference type="InterPro" id="IPR013943">
    <property type="entry name" value="Pet127"/>
</dbReference>
<dbReference type="HOGENOM" id="CLU_003477_1_1_1"/>
<sequence>MFRHWALPPSQRISLCLRGGSPSPLARHQCRQFAQTARCLRENNGSSNGNSKAAENESVDVQNKPQGGVVWKSLSDALSSSDRTTRPPKSVESPNSKSTDSNQANTKASTRTRGKNGKGKGTRSKSKGAKASEGSDGLHVHKILPAKLELKHVPTDDKKLPPRLCHKLDRTLFNPGGAYHMQDPRSRVYNFDPYLATIMPVEEFDYDALKEYITSSKDTKLRDLAAAHNKKYCGSTSSLTAVLGHFHFLFSAWRMPRMDNLSKMLEIESKNFTQILRAPAAVFAHLDNGVYAIDADKQHDSANILSTLGKSLEKLLTLPRDDFEKYRRSKSHQLTEEEKNAEEPYYYSTLGDFMMRSQLDAYDPRLPGTGVFDLKTRAVVSIRMDVKGYKKGVGYEIRERYGQWDSFEREYYDLIRAAFLKYSLQVRMGSMDGVFVAFHDTHRIFGFQYISLAEMDYALHGTADTRLGDQEFKASIKLLNELMDKATERFPGKTLRICVETRPTKVPLTYFFAEPVTDEEMRSMQEKSNESAENVVKDIQSINEEQQNAELTVESDEAESAESESATETEQAEPVSDAEFELLEDIQNEAAWGDMMAKVDETVESESLGIKSVREAVQDALEKSGLFQGKTELEREKYSDDLATSLAKYSLESRDLRDAARQDLEEATENEKVEETQAESQSEADKSLATLILKVAESMSDKEADLDKLQRIFTGQSSSTEVPQEQETSDKTAVEDASEEAASAENTEENKEILGMYVTIRNKVNGKYVERAEGGDNVRWAIEYAITELADESAQRIYKQVNKRRRSILDENPQKSREWYRMFRGQLPARTREGRKFREARRKEEGKKMVQVAWLDEPWALTNAPSNKKKDTQESSDQSKAVEDQAQ</sequence>
<evidence type="ECO:0000256" key="1">
    <source>
        <dbReference type="SAM" id="MobiDB-lite"/>
    </source>
</evidence>
<protein>
    <recommendedName>
        <fullName evidence="4">PET127-like protein</fullName>
    </recommendedName>
</protein>
<feature type="region of interest" description="Disordered" evidence="1">
    <location>
        <begin position="861"/>
        <end position="887"/>
    </location>
</feature>
<feature type="region of interest" description="Disordered" evidence="1">
    <location>
        <begin position="715"/>
        <end position="748"/>
    </location>
</feature>
<reference evidence="2 3" key="1">
    <citation type="journal article" date="2015" name="Genome Announc.">
        <title>Draft Genome Sequence and Gene Annotation of the Entomopathogenic Fungus Verticillium hemipterigenum.</title>
        <authorList>
            <person name="Horn F."/>
            <person name="Habel A."/>
            <person name="Scharf D.H."/>
            <person name="Dworschak J."/>
            <person name="Brakhage A.A."/>
            <person name="Guthke R."/>
            <person name="Hertweck C."/>
            <person name="Linde J."/>
        </authorList>
    </citation>
    <scope>NUCLEOTIDE SEQUENCE [LARGE SCALE GENOMIC DNA]</scope>
</reference>
<dbReference type="PANTHER" id="PTHR31014:SF0">
    <property type="entry name" value="MITOCHONDRIAL TRANSLATION SYSTEM COMPONENT PET127-RELATED"/>
    <property type="match status" value="1"/>
</dbReference>
<feature type="compositionally biased region" description="Basic residues" evidence="1">
    <location>
        <begin position="110"/>
        <end position="128"/>
    </location>
</feature>
<name>A0A0A1T431_9HYPO</name>
<feature type="compositionally biased region" description="Low complexity" evidence="1">
    <location>
        <begin position="42"/>
        <end position="53"/>
    </location>
</feature>
<organism evidence="2 3">
    <name type="scientific">[Torrubiella] hemipterigena</name>
    <dbReference type="NCBI Taxonomy" id="1531966"/>
    <lineage>
        <taxon>Eukaryota</taxon>
        <taxon>Fungi</taxon>
        <taxon>Dikarya</taxon>
        <taxon>Ascomycota</taxon>
        <taxon>Pezizomycotina</taxon>
        <taxon>Sordariomycetes</taxon>
        <taxon>Hypocreomycetidae</taxon>
        <taxon>Hypocreales</taxon>
        <taxon>Clavicipitaceae</taxon>
        <taxon>Clavicipitaceae incertae sedis</taxon>
        <taxon>'Torrubiella' clade</taxon>
    </lineage>
</organism>
<gene>
    <name evidence="2" type="ORF">VHEMI01010</name>
</gene>
<dbReference type="Proteomes" id="UP000039046">
    <property type="component" value="Unassembled WGS sequence"/>
</dbReference>
<feature type="compositionally biased region" description="Basic and acidic residues" evidence="1">
    <location>
        <begin position="651"/>
        <end position="675"/>
    </location>
</feature>
<feature type="compositionally biased region" description="Acidic residues" evidence="1">
    <location>
        <begin position="553"/>
        <end position="576"/>
    </location>
</feature>
<evidence type="ECO:0008006" key="4">
    <source>
        <dbReference type="Google" id="ProtNLM"/>
    </source>
</evidence>
<keyword evidence="3" id="KW-1185">Reference proteome</keyword>
<feature type="region of interest" description="Disordered" evidence="1">
    <location>
        <begin position="650"/>
        <end position="684"/>
    </location>
</feature>